<dbReference type="GO" id="GO:0005829">
    <property type="term" value="C:cytosol"/>
    <property type="evidence" value="ECO:0007669"/>
    <property type="project" value="TreeGrafter"/>
</dbReference>
<keyword evidence="13 18" id="KW-0862">Zinc</keyword>
<feature type="domain" description="Hcy-binding" evidence="20">
    <location>
        <begin position="1"/>
        <end position="295"/>
    </location>
</feature>
<organism evidence="21 22">
    <name type="scientific">Desulfobulbus oligotrophicus</name>
    <dbReference type="NCBI Taxonomy" id="1909699"/>
    <lineage>
        <taxon>Bacteria</taxon>
        <taxon>Pseudomonadati</taxon>
        <taxon>Thermodesulfobacteriota</taxon>
        <taxon>Desulfobulbia</taxon>
        <taxon>Desulfobulbales</taxon>
        <taxon>Desulfobulbaceae</taxon>
        <taxon>Desulfobulbus</taxon>
    </lineage>
</organism>
<feature type="binding site" evidence="18 19">
    <location>
        <position position="281"/>
    </location>
    <ligand>
        <name>Zn(2+)</name>
        <dbReference type="ChEBI" id="CHEBI:29105"/>
    </ligand>
</feature>
<evidence type="ECO:0000256" key="19">
    <source>
        <dbReference type="PROSITE-ProRule" id="PRU00333"/>
    </source>
</evidence>
<evidence type="ECO:0000256" key="13">
    <source>
        <dbReference type="ARBA" id="ARBA00022833"/>
    </source>
</evidence>
<evidence type="ECO:0000256" key="16">
    <source>
        <dbReference type="ARBA" id="ARBA00025552"/>
    </source>
</evidence>
<dbReference type="Pfam" id="PF02574">
    <property type="entry name" value="S-methyl_trans"/>
    <property type="match status" value="1"/>
</dbReference>
<dbReference type="AlphaFoldDB" id="A0A7T5VAU9"/>
<accession>A0A7T5VAU9</accession>
<keyword evidence="14" id="KW-0486">Methionine biosynthesis</keyword>
<evidence type="ECO:0000256" key="9">
    <source>
        <dbReference type="ARBA" id="ARBA00022628"/>
    </source>
</evidence>
<keyword evidence="12 18" id="KW-0479">Metal-binding</keyword>
<comment type="cofactor">
    <cofactor evidence="18">
        <name>Zn(2+)</name>
        <dbReference type="ChEBI" id="CHEBI:29105"/>
    </cofactor>
    <text evidence="18">Binds 1 zinc ion per subunit.</text>
</comment>
<dbReference type="InterPro" id="IPR003726">
    <property type="entry name" value="HCY_dom"/>
</dbReference>
<evidence type="ECO:0000256" key="7">
    <source>
        <dbReference type="ARBA" id="ARBA00022603"/>
    </source>
</evidence>
<dbReference type="Gene3D" id="3.20.20.330">
    <property type="entry name" value="Homocysteine-binding-like domain"/>
    <property type="match status" value="1"/>
</dbReference>
<evidence type="ECO:0000259" key="20">
    <source>
        <dbReference type="PROSITE" id="PS50970"/>
    </source>
</evidence>
<dbReference type="KEGG" id="dog:HP555_00735"/>
<dbReference type="InterPro" id="IPR036589">
    <property type="entry name" value="HCY_dom_sf"/>
</dbReference>
<dbReference type="PIRSF" id="PIRSF037505">
    <property type="entry name" value="Betaine_HMT"/>
    <property type="match status" value="1"/>
</dbReference>
<comment type="pathway">
    <text evidence="3">Amino-acid biosynthesis; L-methionine biosynthesis via de novo pathway; L-methionine from L-homocysteine (MetH route): step 1/1.</text>
</comment>
<reference evidence="21 22" key="1">
    <citation type="submission" date="2020-05" db="EMBL/GenBank/DDBJ databases">
        <title>Complete genome of Desulfobulbus oligotrophicus.</title>
        <authorList>
            <person name="Podar M."/>
        </authorList>
    </citation>
    <scope>NUCLEOTIDE SEQUENCE [LARGE SCALE GENOMIC DNA]</scope>
    <source>
        <strain evidence="21 22">Prop6</strain>
    </source>
</reference>
<keyword evidence="9" id="KW-0846">Cobalamin</keyword>
<dbReference type="FunFam" id="3.20.20.330:FF:000001">
    <property type="entry name" value="Methionine synthase"/>
    <property type="match status" value="1"/>
</dbReference>
<comment type="cofactor">
    <cofactor evidence="2">
        <name>methylcob(III)alamin</name>
        <dbReference type="ChEBI" id="CHEBI:28115"/>
    </cofactor>
</comment>
<evidence type="ECO:0000256" key="18">
    <source>
        <dbReference type="PIRSR" id="PIRSR037505-2"/>
    </source>
</evidence>
<comment type="catalytic activity">
    <reaction evidence="1">
        <text>(6S)-5-methyl-5,6,7,8-tetrahydrofolate + L-homocysteine = (6S)-5,6,7,8-tetrahydrofolate + L-methionine</text>
        <dbReference type="Rhea" id="RHEA:11172"/>
        <dbReference type="ChEBI" id="CHEBI:18608"/>
        <dbReference type="ChEBI" id="CHEBI:57453"/>
        <dbReference type="ChEBI" id="CHEBI:57844"/>
        <dbReference type="ChEBI" id="CHEBI:58199"/>
        <dbReference type="EC" id="2.1.1.13"/>
    </reaction>
</comment>
<sequence>MQPDDHKVLILDGACGTNLQEMNIPPSAWAGKEGCNELLNLTAPESIVALHRGFVEAGAMVLETNTFGANRIVLEEYGLHDQVENINRAAVVNARAAIGDQGNVYVAGSVGPGTKLPSLGHIPLETLAAAYAEQLHALVAAGVDLLIIETCQDLLQLKVAMITCFEILEKIQAEIPVMVSVTIERTGTMLVGTDIAAAAVTLEPFPIFSFGLNCATGPQDMESHIRWLSHNWPGRISCIPNQGLPEVVNGKTSYSLTPQRYAQEMKRFVSEYGVSVVGGCCGTTTAHTRALVESLQGVEPLVREVGA</sequence>
<evidence type="ECO:0000256" key="12">
    <source>
        <dbReference type="ARBA" id="ARBA00022723"/>
    </source>
</evidence>
<keyword evidence="22" id="KW-1185">Reference proteome</keyword>
<dbReference type="GO" id="GO:0032259">
    <property type="term" value="P:methylation"/>
    <property type="evidence" value="ECO:0007669"/>
    <property type="project" value="UniProtKB-KW"/>
</dbReference>
<protein>
    <recommendedName>
        <fullName evidence="6">Methionine synthase</fullName>
        <ecNumber evidence="5">2.1.1.13</ecNumber>
    </recommendedName>
    <alternativeName>
        <fullName evidence="17">5-methyltetrahydrofolate--homocysteine methyltransferase</fullName>
    </alternativeName>
</protein>
<dbReference type="RefSeq" id="WP_199263319.1">
    <property type="nucleotide sequence ID" value="NZ_CP054140.1"/>
</dbReference>
<dbReference type="GO" id="GO:0008270">
    <property type="term" value="F:zinc ion binding"/>
    <property type="evidence" value="ECO:0007669"/>
    <property type="project" value="InterPro"/>
</dbReference>
<feature type="binding site" evidence="19">
    <location>
        <position position="214"/>
    </location>
    <ligand>
        <name>Zn(2+)</name>
        <dbReference type="ChEBI" id="CHEBI:29105"/>
    </ligand>
</feature>
<dbReference type="InterPro" id="IPR050554">
    <property type="entry name" value="Met_Synthase/Corrinoid"/>
</dbReference>
<dbReference type="GO" id="GO:0050667">
    <property type="term" value="P:homocysteine metabolic process"/>
    <property type="evidence" value="ECO:0007669"/>
    <property type="project" value="TreeGrafter"/>
</dbReference>
<evidence type="ECO:0000256" key="10">
    <source>
        <dbReference type="ARBA" id="ARBA00022679"/>
    </source>
</evidence>
<feature type="binding site" evidence="18 19">
    <location>
        <position position="280"/>
    </location>
    <ligand>
        <name>Zn(2+)</name>
        <dbReference type="ChEBI" id="CHEBI:29105"/>
    </ligand>
</feature>
<keyword evidence="7 19" id="KW-0489">Methyltransferase</keyword>
<evidence type="ECO:0000256" key="6">
    <source>
        <dbReference type="ARBA" id="ARBA00013998"/>
    </source>
</evidence>
<keyword evidence="15" id="KW-0170">Cobalt</keyword>
<gene>
    <name evidence="21" type="ORF">HP555_00735</name>
</gene>
<keyword evidence="10 19" id="KW-0808">Transferase</keyword>
<keyword evidence="11" id="KW-0949">S-adenosyl-L-methionine</keyword>
<dbReference type="PANTHER" id="PTHR45833">
    <property type="entry name" value="METHIONINE SYNTHASE"/>
    <property type="match status" value="1"/>
</dbReference>
<evidence type="ECO:0000256" key="14">
    <source>
        <dbReference type="ARBA" id="ARBA00023167"/>
    </source>
</evidence>
<dbReference type="Proteomes" id="UP000596092">
    <property type="component" value="Chromosome"/>
</dbReference>
<evidence type="ECO:0000256" key="1">
    <source>
        <dbReference type="ARBA" id="ARBA00001700"/>
    </source>
</evidence>
<comment type="function">
    <text evidence="16">Catalyzes the transfer of a methyl group from methyl-cobalamin to homocysteine, yielding enzyme-bound cob(I)alamin and methionine. Subsequently, remethylates the cofactor using methyltetrahydrofolate.</text>
</comment>
<evidence type="ECO:0000256" key="5">
    <source>
        <dbReference type="ARBA" id="ARBA00012032"/>
    </source>
</evidence>
<dbReference type="GO" id="GO:0046653">
    <property type="term" value="P:tetrahydrofolate metabolic process"/>
    <property type="evidence" value="ECO:0007669"/>
    <property type="project" value="TreeGrafter"/>
</dbReference>
<comment type="similarity">
    <text evidence="4">Belongs to the vitamin-B12 dependent methionine synthase family.</text>
</comment>
<dbReference type="PANTHER" id="PTHR45833:SF1">
    <property type="entry name" value="METHIONINE SYNTHASE"/>
    <property type="match status" value="1"/>
</dbReference>
<dbReference type="GO" id="GO:0031419">
    <property type="term" value="F:cobalamin binding"/>
    <property type="evidence" value="ECO:0007669"/>
    <property type="project" value="UniProtKB-KW"/>
</dbReference>
<dbReference type="PROSITE" id="PS50970">
    <property type="entry name" value="HCY"/>
    <property type="match status" value="1"/>
</dbReference>
<evidence type="ECO:0000256" key="4">
    <source>
        <dbReference type="ARBA" id="ARBA00010398"/>
    </source>
</evidence>
<evidence type="ECO:0000256" key="15">
    <source>
        <dbReference type="ARBA" id="ARBA00023285"/>
    </source>
</evidence>
<evidence type="ECO:0000313" key="21">
    <source>
        <dbReference type="EMBL" id="QQG64485.1"/>
    </source>
</evidence>
<dbReference type="EMBL" id="CP054140">
    <property type="protein sequence ID" value="QQG64485.1"/>
    <property type="molecule type" value="Genomic_DNA"/>
</dbReference>
<proteinExistence type="inferred from homology"/>
<evidence type="ECO:0000256" key="17">
    <source>
        <dbReference type="ARBA" id="ARBA00031040"/>
    </source>
</evidence>
<evidence type="ECO:0000256" key="3">
    <source>
        <dbReference type="ARBA" id="ARBA00005178"/>
    </source>
</evidence>
<dbReference type="GO" id="GO:0008705">
    <property type="term" value="F:methionine synthase activity"/>
    <property type="evidence" value="ECO:0007669"/>
    <property type="project" value="UniProtKB-EC"/>
</dbReference>
<evidence type="ECO:0000313" key="22">
    <source>
        <dbReference type="Proteomes" id="UP000596092"/>
    </source>
</evidence>
<evidence type="ECO:0000256" key="2">
    <source>
        <dbReference type="ARBA" id="ARBA00001956"/>
    </source>
</evidence>
<keyword evidence="8" id="KW-0028">Amino-acid biosynthesis</keyword>
<evidence type="ECO:0000256" key="8">
    <source>
        <dbReference type="ARBA" id="ARBA00022605"/>
    </source>
</evidence>
<dbReference type="EC" id="2.1.1.13" evidence="5"/>
<dbReference type="SUPFAM" id="SSF82282">
    <property type="entry name" value="Homocysteine S-methyltransferase"/>
    <property type="match status" value="1"/>
</dbReference>
<evidence type="ECO:0000256" key="11">
    <source>
        <dbReference type="ARBA" id="ARBA00022691"/>
    </source>
</evidence>
<dbReference type="InterPro" id="IPR017226">
    <property type="entry name" value="BHMT-like"/>
</dbReference>
<name>A0A7T5VAU9_9BACT</name>